<sequence length="329" mass="35195">MRRRKQMRRFVLAALFATFAFAASASAENYPSRPITIIVPFAAGGPSDAMTRILAERMKITLGETLLVENVTGAGGSIGVGRAVRSAPDGYTISFGHLGTHVANGAIYKLGYDLVTDLEPVALLPSNPMIIVSKNAVPAKSLKEFLAWLKAQPKPPTAGTAGAGSGSHIAGLYFENITGIKLQYVPYRGTAPAMNDLVAGQIDLIVDQTSNSIAQVRAGNIRAYAVTDDKRVESAADIPTVDEAGLPGFHMTLWSGLWVPKDTPKEIVAKLNAAVVDALNDPAVRKQLENLGLQMPPKNELTPEALGAWQKAEIAKWWPMIRDANVKVD</sequence>
<evidence type="ECO:0000313" key="3">
    <source>
        <dbReference type="EMBL" id="SEE49348.1"/>
    </source>
</evidence>
<evidence type="ECO:0000256" key="1">
    <source>
        <dbReference type="ARBA" id="ARBA00006987"/>
    </source>
</evidence>
<evidence type="ECO:0000313" key="4">
    <source>
        <dbReference type="Proteomes" id="UP000183208"/>
    </source>
</evidence>
<keyword evidence="3" id="KW-0675">Receptor</keyword>
<evidence type="ECO:0000256" key="2">
    <source>
        <dbReference type="SAM" id="SignalP"/>
    </source>
</evidence>
<feature type="chain" id="PRO_5010381133" evidence="2">
    <location>
        <begin position="28"/>
        <end position="329"/>
    </location>
</feature>
<comment type="similarity">
    <text evidence="1">Belongs to the UPF0065 (bug) family.</text>
</comment>
<feature type="signal peptide" evidence="2">
    <location>
        <begin position="1"/>
        <end position="27"/>
    </location>
</feature>
<dbReference type="Pfam" id="PF03401">
    <property type="entry name" value="TctC"/>
    <property type="match status" value="1"/>
</dbReference>
<dbReference type="EMBL" id="FNTI01000001">
    <property type="protein sequence ID" value="SEE49348.1"/>
    <property type="molecule type" value="Genomic_DNA"/>
</dbReference>
<dbReference type="InterPro" id="IPR042100">
    <property type="entry name" value="Bug_dom1"/>
</dbReference>
<organism evidence="3 4">
    <name type="scientific">Bradyrhizobium lablabi</name>
    <dbReference type="NCBI Taxonomy" id="722472"/>
    <lineage>
        <taxon>Bacteria</taxon>
        <taxon>Pseudomonadati</taxon>
        <taxon>Pseudomonadota</taxon>
        <taxon>Alphaproteobacteria</taxon>
        <taxon>Hyphomicrobiales</taxon>
        <taxon>Nitrobacteraceae</taxon>
        <taxon>Bradyrhizobium</taxon>
    </lineage>
</organism>
<protein>
    <submittedName>
        <fullName evidence="3">Tripartite-type tricarboxylate transporter, receptor component TctC</fullName>
    </submittedName>
</protein>
<reference evidence="3 4" key="1">
    <citation type="submission" date="2016-10" db="EMBL/GenBank/DDBJ databases">
        <authorList>
            <person name="de Groot N.N."/>
        </authorList>
    </citation>
    <scope>NUCLEOTIDE SEQUENCE [LARGE SCALE GENOMIC DNA]</scope>
    <source>
        <strain evidence="3 4">GAS522</strain>
    </source>
</reference>
<dbReference type="PANTHER" id="PTHR42928">
    <property type="entry name" value="TRICARBOXYLATE-BINDING PROTEIN"/>
    <property type="match status" value="1"/>
</dbReference>
<keyword evidence="2" id="KW-0732">Signal</keyword>
<dbReference type="AlphaFoldDB" id="A0A1H5JCI4"/>
<accession>A0A1H5JCI4</accession>
<dbReference type="PANTHER" id="PTHR42928:SF5">
    <property type="entry name" value="BLR1237 PROTEIN"/>
    <property type="match status" value="1"/>
</dbReference>
<dbReference type="SUPFAM" id="SSF53850">
    <property type="entry name" value="Periplasmic binding protein-like II"/>
    <property type="match status" value="1"/>
</dbReference>
<dbReference type="Gene3D" id="3.40.190.10">
    <property type="entry name" value="Periplasmic binding protein-like II"/>
    <property type="match status" value="1"/>
</dbReference>
<proteinExistence type="inferred from homology"/>
<dbReference type="Gene3D" id="3.40.190.150">
    <property type="entry name" value="Bordetella uptake gene, domain 1"/>
    <property type="match status" value="1"/>
</dbReference>
<dbReference type="Proteomes" id="UP000183208">
    <property type="component" value="Unassembled WGS sequence"/>
</dbReference>
<gene>
    <name evidence="3" type="ORF">SAMN05444171_7723</name>
</gene>
<name>A0A1H5JCI4_9BRAD</name>
<dbReference type="PIRSF" id="PIRSF017082">
    <property type="entry name" value="YflP"/>
    <property type="match status" value="1"/>
</dbReference>
<dbReference type="CDD" id="cd13576">
    <property type="entry name" value="PBP2_BugD_Asp"/>
    <property type="match status" value="1"/>
</dbReference>
<dbReference type="InterPro" id="IPR005064">
    <property type="entry name" value="BUG"/>
</dbReference>